<feature type="region of interest" description="Disordered" evidence="1">
    <location>
        <begin position="62"/>
        <end position="89"/>
    </location>
</feature>
<organism evidence="2 3">
    <name type="scientific">Trichinella nativa</name>
    <dbReference type="NCBI Taxonomy" id="6335"/>
    <lineage>
        <taxon>Eukaryota</taxon>
        <taxon>Metazoa</taxon>
        <taxon>Ecdysozoa</taxon>
        <taxon>Nematoda</taxon>
        <taxon>Enoplea</taxon>
        <taxon>Dorylaimia</taxon>
        <taxon>Trichinellida</taxon>
        <taxon>Trichinellidae</taxon>
        <taxon>Trichinella</taxon>
    </lineage>
</organism>
<evidence type="ECO:0000313" key="3">
    <source>
        <dbReference type="Proteomes" id="UP000054721"/>
    </source>
</evidence>
<dbReference type="EMBL" id="JYDW01000895">
    <property type="protein sequence ID" value="KRZ47357.1"/>
    <property type="molecule type" value="Genomic_DNA"/>
</dbReference>
<gene>
    <name evidence="2" type="ORF">T02_13902</name>
</gene>
<sequence length="120" mass="13141">MSLSKKTEGGSVGPWITSLTLAKLVGLRAAPLRPATSAHRNWTAVPYLVLCYNPTEDESKEILRLSRPGSGPADRSHLGRSSVPRGEFFLSPSYRDQRKKKASIAEAVDHSGWQGELQQP</sequence>
<proteinExistence type="predicted"/>
<name>A0A0V1KJF3_9BILA</name>
<protein>
    <submittedName>
        <fullName evidence="2">Uncharacterized protein</fullName>
    </submittedName>
</protein>
<reference evidence="2 3" key="1">
    <citation type="submission" date="2015-05" db="EMBL/GenBank/DDBJ databases">
        <title>Evolution of Trichinella species and genotypes.</title>
        <authorList>
            <person name="Korhonen P.K."/>
            <person name="Edoardo P."/>
            <person name="Giuseppe L.R."/>
            <person name="Gasser R.B."/>
        </authorList>
    </citation>
    <scope>NUCLEOTIDE SEQUENCE [LARGE SCALE GENOMIC DNA]</scope>
    <source>
        <strain evidence="2">ISS10</strain>
    </source>
</reference>
<keyword evidence="3" id="KW-1185">Reference proteome</keyword>
<evidence type="ECO:0000313" key="2">
    <source>
        <dbReference type="EMBL" id="KRZ47357.1"/>
    </source>
</evidence>
<accession>A0A0V1KJF3</accession>
<evidence type="ECO:0000256" key="1">
    <source>
        <dbReference type="SAM" id="MobiDB-lite"/>
    </source>
</evidence>
<dbReference type="AlphaFoldDB" id="A0A0V1KJF3"/>
<dbReference type="Proteomes" id="UP000054721">
    <property type="component" value="Unassembled WGS sequence"/>
</dbReference>
<comment type="caution">
    <text evidence="2">The sequence shown here is derived from an EMBL/GenBank/DDBJ whole genome shotgun (WGS) entry which is preliminary data.</text>
</comment>